<dbReference type="GO" id="GO:0003964">
    <property type="term" value="F:RNA-directed DNA polymerase activity"/>
    <property type="evidence" value="ECO:0007669"/>
    <property type="project" value="UniProtKB-KW"/>
</dbReference>
<evidence type="ECO:0000313" key="9">
    <source>
        <dbReference type="Proteomes" id="UP001515480"/>
    </source>
</evidence>
<comment type="caution">
    <text evidence="8">The sequence shown here is derived from an EMBL/GenBank/DDBJ whole genome shotgun (WGS) entry which is preliminary data.</text>
</comment>
<keyword evidence="9" id="KW-1185">Reference proteome</keyword>
<feature type="domain" description="Reverse transcriptase RNase H-like" evidence="7">
    <location>
        <begin position="72"/>
        <end position="162"/>
    </location>
</feature>
<sequence>MKYDPAAAGRFAGMMGYYHKFIPHLHTLLAPFHELKQKGADAVKIMSSLAFKASFHELKRRLMAVTQLKRPDFTKPFYVDVDSATSGGVGAALSQREDPDDPESHVPLAFRSRRFNDQERGYSVRDQECLGLAESLVDWRQYLLGANVIVRTDHKSLCHLTRAIIAEATRTAPTAEIVADLLLRLVIRYFGCPRILFSDSRFRICTEVSTFKFTAYE</sequence>
<gene>
    <name evidence="8" type="ORF">AB1Y20_023135</name>
</gene>
<dbReference type="AlphaFoldDB" id="A0AB34JFC5"/>
<evidence type="ECO:0000256" key="4">
    <source>
        <dbReference type="ARBA" id="ARBA00022759"/>
    </source>
</evidence>
<keyword evidence="5" id="KW-0378">Hydrolase</keyword>
<dbReference type="InterPro" id="IPR041373">
    <property type="entry name" value="RT_RNaseH"/>
</dbReference>
<dbReference type="GO" id="GO:0004519">
    <property type="term" value="F:endonuclease activity"/>
    <property type="evidence" value="ECO:0007669"/>
    <property type="project" value="UniProtKB-KW"/>
</dbReference>
<dbReference type="InterPro" id="IPR050951">
    <property type="entry name" value="Retrovirus_Pol_polyprotein"/>
</dbReference>
<keyword evidence="2" id="KW-0548">Nucleotidyltransferase</keyword>
<dbReference type="Gene3D" id="3.30.70.270">
    <property type="match status" value="1"/>
</dbReference>
<evidence type="ECO:0000256" key="2">
    <source>
        <dbReference type="ARBA" id="ARBA00022695"/>
    </source>
</evidence>
<accession>A0AB34JFC5</accession>
<evidence type="ECO:0000256" key="1">
    <source>
        <dbReference type="ARBA" id="ARBA00022679"/>
    </source>
</evidence>
<reference evidence="8 9" key="1">
    <citation type="journal article" date="2024" name="Science">
        <title>Giant polyketide synthase enzymes in the biosynthesis of giant marine polyether toxins.</title>
        <authorList>
            <person name="Fallon T.R."/>
            <person name="Shende V.V."/>
            <person name="Wierzbicki I.H."/>
            <person name="Pendleton A.L."/>
            <person name="Watervoot N.F."/>
            <person name="Auber R.P."/>
            <person name="Gonzalez D.J."/>
            <person name="Wisecaver J.H."/>
            <person name="Moore B.S."/>
        </authorList>
    </citation>
    <scope>NUCLEOTIDE SEQUENCE [LARGE SCALE GENOMIC DNA]</scope>
    <source>
        <strain evidence="8 9">12B1</strain>
    </source>
</reference>
<evidence type="ECO:0000256" key="3">
    <source>
        <dbReference type="ARBA" id="ARBA00022722"/>
    </source>
</evidence>
<dbReference type="InterPro" id="IPR043128">
    <property type="entry name" value="Rev_trsase/Diguanyl_cyclase"/>
</dbReference>
<keyword evidence="1" id="KW-0808">Transferase</keyword>
<keyword evidence="3" id="KW-0540">Nuclease</keyword>
<keyword evidence="4" id="KW-0255">Endonuclease</keyword>
<organism evidence="8 9">
    <name type="scientific">Prymnesium parvum</name>
    <name type="common">Toxic golden alga</name>
    <dbReference type="NCBI Taxonomy" id="97485"/>
    <lineage>
        <taxon>Eukaryota</taxon>
        <taxon>Haptista</taxon>
        <taxon>Haptophyta</taxon>
        <taxon>Prymnesiophyceae</taxon>
        <taxon>Prymnesiales</taxon>
        <taxon>Prymnesiaceae</taxon>
        <taxon>Prymnesium</taxon>
    </lineage>
</organism>
<dbReference type="PANTHER" id="PTHR37984:SF5">
    <property type="entry name" value="PROTEIN NYNRIN-LIKE"/>
    <property type="match status" value="1"/>
</dbReference>
<evidence type="ECO:0000313" key="8">
    <source>
        <dbReference type="EMBL" id="KAL1519623.1"/>
    </source>
</evidence>
<evidence type="ECO:0000256" key="6">
    <source>
        <dbReference type="ARBA" id="ARBA00022918"/>
    </source>
</evidence>
<keyword evidence="6" id="KW-0695">RNA-directed DNA polymerase</keyword>
<dbReference type="PANTHER" id="PTHR37984">
    <property type="entry name" value="PROTEIN CBG26694"/>
    <property type="match status" value="1"/>
</dbReference>
<name>A0AB34JFC5_PRYPA</name>
<dbReference type="Pfam" id="PF17917">
    <property type="entry name" value="RT_RNaseH"/>
    <property type="match status" value="1"/>
</dbReference>
<protein>
    <recommendedName>
        <fullName evidence="7">Reverse transcriptase RNase H-like domain-containing protein</fullName>
    </recommendedName>
</protein>
<evidence type="ECO:0000259" key="7">
    <source>
        <dbReference type="Pfam" id="PF17917"/>
    </source>
</evidence>
<dbReference type="InterPro" id="IPR043502">
    <property type="entry name" value="DNA/RNA_pol_sf"/>
</dbReference>
<dbReference type="Proteomes" id="UP001515480">
    <property type="component" value="Unassembled WGS sequence"/>
</dbReference>
<dbReference type="EMBL" id="JBGBPQ010000009">
    <property type="protein sequence ID" value="KAL1519623.1"/>
    <property type="molecule type" value="Genomic_DNA"/>
</dbReference>
<dbReference type="SUPFAM" id="SSF56672">
    <property type="entry name" value="DNA/RNA polymerases"/>
    <property type="match status" value="1"/>
</dbReference>
<evidence type="ECO:0000256" key="5">
    <source>
        <dbReference type="ARBA" id="ARBA00022801"/>
    </source>
</evidence>
<dbReference type="GO" id="GO:0016787">
    <property type="term" value="F:hydrolase activity"/>
    <property type="evidence" value="ECO:0007669"/>
    <property type="project" value="UniProtKB-KW"/>
</dbReference>
<proteinExistence type="predicted"/>